<evidence type="ECO:0000256" key="13">
    <source>
        <dbReference type="ARBA" id="ARBA00023136"/>
    </source>
</evidence>
<dbReference type="GO" id="GO:0071555">
    <property type="term" value="P:cell wall organization"/>
    <property type="evidence" value="ECO:0007669"/>
    <property type="project" value="UniProtKB-KW"/>
</dbReference>
<evidence type="ECO:0000259" key="20">
    <source>
        <dbReference type="Pfam" id="PF00912"/>
    </source>
</evidence>
<organism evidence="21 22">
    <name type="scientific">Lactobacillus amylolyticus DSM 11664</name>
    <dbReference type="NCBI Taxonomy" id="585524"/>
    <lineage>
        <taxon>Bacteria</taxon>
        <taxon>Bacillati</taxon>
        <taxon>Bacillota</taxon>
        <taxon>Bacilli</taxon>
        <taxon>Lactobacillales</taxon>
        <taxon>Lactobacillaceae</taxon>
        <taxon>Lactobacillus</taxon>
    </lineage>
</organism>
<dbReference type="CAZy" id="GT51">
    <property type="family name" value="Glycosyltransferase Family 51"/>
</dbReference>
<evidence type="ECO:0000256" key="15">
    <source>
        <dbReference type="ARBA" id="ARBA00023316"/>
    </source>
</evidence>
<feature type="domain" description="Glycosyl transferase family 51" evidence="20">
    <location>
        <begin position="82"/>
        <end position="253"/>
    </location>
</feature>
<comment type="similarity">
    <text evidence="1">In the C-terminal section; belongs to the transpeptidase family.</text>
</comment>
<evidence type="ECO:0000256" key="3">
    <source>
        <dbReference type="ARBA" id="ARBA00022475"/>
    </source>
</evidence>
<dbReference type="Gene3D" id="1.10.3810.10">
    <property type="entry name" value="Biosynthetic peptidoglycan transglycosylase-like"/>
    <property type="match status" value="1"/>
</dbReference>
<evidence type="ECO:0000256" key="17">
    <source>
        <dbReference type="ARBA" id="ARBA00049902"/>
    </source>
</evidence>
<dbReference type="SUPFAM" id="SSF56601">
    <property type="entry name" value="beta-lactamase/transpeptidase-like"/>
    <property type="match status" value="1"/>
</dbReference>
<evidence type="ECO:0000256" key="8">
    <source>
        <dbReference type="ARBA" id="ARBA00022692"/>
    </source>
</evidence>
<feature type="transmembrane region" description="Helical" evidence="18">
    <location>
        <begin position="35"/>
        <end position="53"/>
    </location>
</feature>
<dbReference type="InterPro" id="IPR001460">
    <property type="entry name" value="PCN-bd_Tpept"/>
</dbReference>
<keyword evidence="7" id="KW-0808">Transferase</keyword>
<dbReference type="InterPro" id="IPR023346">
    <property type="entry name" value="Lysozyme-like_dom_sf"/>
</dbReference>
<evidence type="ECO:0000256" key="4">
    <source>
        <dbReference type="ARBA" id="ARBA00022645"/>
    </source>
</evidence>
<keyword evidence="10" id="KW-0133">Cell shape</keyword>
<evidence type="ECO:0000256" key="5">
    <source>
        <dbReference type="ARBA" id="ARBA00022670"/>
    </source>
</evidence>
<accession>D4YSL1</accession>
<dbReference type="Pfam" id="PF00905">
    <property type="entry name" value="Transpeptidase"/>
    <property type="match status" value="1"/>
</dbReference>
<dbReference type="AlphaFoldDB" id="D4YSL1"/>
<dbReference type="GO" id="GO:0008658">
    <property type="term" value="F:penicillin binding"/>
    <property type="evidence" value="ECO:0007669"/>
    <property type="project" value="InterPro"/>
</dbReference>
<dbReference type="InterPro" id="IPR036950">
    <property type="entry name" value="PBP_transglycosylase"/>
</dbReference>
<dbReference type="Gene3D" id="3.40.710.10">
    <property type="entry name" value="DD-peptidase/beta-lactamase superfamily"/>
    <property type="match status" value="1"/>
</dbReference>
<gene>
    <name evidence="21" type="primary">pbp2A</name>
    <name evidence="21" type="ORF">HMPREF0493_0489</name>
</gene>
<dbReference type="GO" id="GO:0008955">
    <property type="term" value="F:peptidoglycan glycosyltransferase activity"/>
    <property type="evidence" value="ECO:0007669"/>
    <property type="project" value="UniProtKB-EC"/>
</dbReference>
<keyword evidence="8 18" id="KW-0812">Transmembrane</keyword>
<dbReference type="GO" id="GO:0008360">
    <property type="term" value="P:regulation of cell shape"/>
    <property type="evidence" value="ECO:0007669"/>
    <property type="project" value="UniProtKB-KW"/>
</dbReference>
<dbReference type="RefSeq" id="WP_006351642.1">
    <property type="nucleotide sequence ID" value="NZ_ADNY01000013.1"/>
</dbReference>
<dbReference type="Gene3D" id="6.20.370.110">
    <property type="match status" value="1"/>
</dbReference>
<comment type="catalytic activity">
    <reaction evidence="17">
        <text>[GlcNAc-(1-&gt;4)-Mur2Ac(oyl-L-Ala-gamma-D-Glu-L-Lys-D-Ala-D-Ala)](n)-di-trans,octa-cis-undecaprenyl diphosphate + beta-D-GlcNAc-(1-&gt;4)-Mur2Ac(oyl-L-Ala-gamma-D-Glu-L-Lys-D-Ala-D-Ala)-di-trans,octa-cis-undecaprenyl diphosphate = [GlcNAc-(1-&gt;4)-Mur2Ac(oyl-L-Ala-gamma-D-Glu-L-Lys-D-Ala-D-Ala)](n+1)-di-trans,octa-cis-undecaprenyl diphosphate + di-trans,octa-cis-undecaprenyl diphosphate + H(+)</text>
        <dbReference type="Rhea" id="RHEA:23708"/>
        <dbReference type="Rhea" id="RHEA-COMP:9602"/>
        <dbReference type="Rhea" id="RHEA-COMP:9603"/>
        <dbReference type="ChEBI" id="CHEBI:15378"/>
        <dbReference type="ChEBI" id="CHEBI:58405"/>
        <dbReference type="ChEBI" id="CHEBI:60033"/>
        <dbReference type="ChEBI" id="CHEBI:78435"/>
        <dbReference type="EC" id="2.4.99.28"/>
    </reaction>
</comment>
<dbReference type="EMBL" id="ADNY01000013">
    <property type="protein sequence ID" value="EFG56026.1"/>
    <property type="molecule type" value="Genomic_DNA"/>
</dbReference>
<evidence type="ECO:0000256" key="12">
    <source>
        <dbReference type="ARBA" id="ARBA00022989"/>
    </source>
</evidence>
<evidence type="ECO:0000256" key="16">
    <source>
        <dbReference type="ARBA" id="ARBA00034000"/>
    </source>
</evidence>
<dbReference type="NCBIfam" id="TIGR02074">
    <property type="entry name" value="PBP_1a_fam"/>
    <property type="match status" value="1"/>
</dbReference>
<dbReference type="SUPFAM" id="SSF53955">
    <property type="entry name" value="Lysozyme-like"/>
    <property type="match status" value="1"/>
</dbReference>
<dbReference type="FunFam" id="1.10.3810.10:FF:000001">
    <property type="entry name" value="Penicillin-binding protein 1A"/>
    <property type="match status" value="1"/>
</dbReference>
<protein>
    <submittedName>
        <fullName evidence="21">Penicillin-binding protein, 1A family</fullName>
    </submittedName>
</protein>
<dbReference type="InterPro" id="IPR050396">
    <property type="entry name" value="Glycosyltr_51/Transpeptidase"/>
</dbReference>
<dbReference type="GO" id="GO:0006508">
    <property type="term" value="P:proteolysis"/>
    <property type="evidence" value="ECO:0007669"/>
    <property type="project" value="UniProtKB-KW"/>
</dbReference>
<keyword evidence="12 18" id="KW-1133">Transmembrane helix</keyword>
<dbReference type="PANTHER" id="PTHR32282:SF32">
    <property type="entry name" value="PENICILLIN-BINDING PROTEIN 2A"/>
    <property type="match status" value="1"/>
</dbReference>
<evidence type="ECO:0000256" key="6">
    <source>
        <dbReference type="ARBA" id="ARBA00022676"/>
    </source>
</evidence>
<dbReference type="OrthoDB" id="9766909at2"/>
<evidence type="ECO:0000256" key="2">
    <source>
        <dbReference type="ARBA" id="ARBA00007739"/>
    </source>
</evidence>
<keyword evidence="15" id="KW-0961">Cell wall biogenesis/degradation</keyword>
<proteinExistence type="inferred from homology"/>
<comment type="caution">
    <text evidence="21">The sequence shown here is derived from an EMBL/GenBank/DDBJ whole genome shotgun (WGS) entry which is preliminary data.</text>
</comment>
<dbReference type="Proteomes" id="UP000004069">
    <property type="component" value="Unassembled WGS sequence"/>
</dbReference>
<dbReference type="InterPro" id="IPR001264">
    <property type="entry name" value="Glyco_trans_51"/>
</dbReference>
<feature type="domain" description="Penicillin-binding protein transpeptidase" evidence="19">
    <location>
        <begin position="349"/>
        <end position="609"/>
    </location>
</feature>
<keyword evidence="13 18" id="KW-0472">Membrane</keyword>
<comment type="catalytic activity">
    <reaction evidence="16">
        <text>Preferential cleavage: (Ac)2-L-Lys-D-Ala-|-D-Ala. Also transpeptidation of peptidyl-alanyl moieties that are N-acyl substituents of D-alanine.</text>
        <dbReference type="EC" id="3.4.16.4"/>
    </reaction>
</comment>
<evidence type="ECO:0000256" key="18">
    <source>
        <dbReference type="SAM" id="Phobius"/>
    </source>
</evidence>
<keyword evidence="9" id="KW-0378">Hydrolase</keyword>
<name>D4YSL1_9LACO</name>
<evidence type="ECO:0000256" key="10">
    <source>
        <dbReference type="ARBA" id="ARBA00022960"/>
    </source>
</evidence>
<keyword evidence="6" id="KW-0328">Glycosyltransferase</keyword>
<evidence type="ECO:0000256" key="7">
    <source>
        <dbReference type="ARBA" id="ARBA00022679"/>
    </source>
</evidence>
<evidence type="ECO:0000256" key="14">
    <source>
        <dbReference type="ARBA" id="ARBA00023268"/>
    </source>
</evidence>
<dbReference type="eggNOG" id="COG0744">
    <property type="taxonomic scope" value="Bacteria"/>
</dbReference>
<evidence type="ECO:0000256" key="9">
    <source>
        <dbReference type="ARBA" id="ARBA00022801"/>
    </source>
</evidence>
<dbReference type="GO" id="GO:0009002">
    <property type="term" value="F:serine-type D-Ala-D-Ala carboxypeptidase activity"/>
    <property type="evidence" value="ECO:0007669"/>
    <property type="project" value="UniProtKB-EC"/>
</dbReference>
<dbReference type="Pfam" id="PF00912">
    <property type="entry name" value="Transgly"/>
    <property type="match status" value="1"/>
</dbReference>
<comment type="similarity">
    <text evidence="2">In the N-terminal section; belongs to the glycosyltransferase 51 family.</text>
</comment>
<dbReference type="GO" id="GO:0030288">
    <property type="term" value="C:outer membrane-bounded periplasmic space"/>
    <property type="evidence" value="ECO:0007669"/>
    <property type="project" value="TreeGrafter"/>
</dbReference>
<keyword evidence="11" id="KW-0573">Peptidoglycan synthesis</keyword>
<keyword evidence="22" id="KW-1185">Reference proteome</keyword>
<dbReference type="GO" id="GO:0009252">
    <property type="term" value="P:peptidoglycan biosynthetic process"/>
    <property type="evidence" value="ECO:0007669"/>
    <property type="project" value="UniProtKB-KW"/>
</dbReference>
<keyword evidence="14" id="KW-0511">Multifunctional enzyme</keyword>
<dbReference type="InterPro" id="IPR012338">
    <property type="entry name" value="Beta-lactam/transpept-like"/>
</dbReference>
<evidence type="ECO:0000259" key="19">
    <source>
        <dbReference type="Pfam" id="PF00905"/>
    </source>
</evidence>
<evidence type="ECO:0000256" key="11">
    <source>
        <dbReference type="ARBA" id="ARBA00022984"/>
    </source>
</evidence>
<sequence length="693" mass="76539">MPNLRRTQFNKSEKTGAKKDSLWHRFDQRFFVGRWIILILLILTLFTCTYYTIKVKTSNISNLKASLSITTTIYDYKGKKAGSLYSQKGSFVEYNKISPNIVNAVVSTEDRTFWKNPGFSVKGMARAALNLVIHHGEITGGGSTLTQQLAKNSLLTQQQTFSRKLEELFFAIEINHVYSKKDIITMYLNNAYFGNGVWGVQDASRRYFGKNASKLSVSEAATLAGMLCSPSYYNPVDHMSNALSRRNVVLQLMVENNKLTASQAKAISKTGLTLKNTFKYKDGYRYPYFFDAVVDEAISKYGLTEEDVMNKGLKIYTTLNQNYQKSLQNTFNESWLFPASAADGTQVQGASVAMDPKTGAVRGIVGGRGKHVFRGYNRATQMKRQPGSTIKPLAVYAPALQEGYHYDSMLSNKLQKFGKNNYEPHNVDNEYSAKIPMYEAVAESKNVPAVWLLDKIGVNKGVQSVENFGINVSKSDQNLALALGGLSSGVSPLQMARAYSAFANSGNLPNNSYFITKITDASGKVLAENNDTGNHRVVSENTAKEMTTMLLGVFKNGTAQTAQPSGYTVAGKTGSTEVPNSYGFGTKDQWIVGYTPDVVLATWVGFDKTNKQHYMHGVSETGITKLYKAEMEAMLPYTAKTQFKVQAPSQIVKQNGSTSDWTSGLGDKIQKGIGSAGEKINEWYNSIKGLFGN</sequence>
<keyword evidence="4" id="KW-0121">Carboxypeptidase</keyword>
<evidence type="ECO:0000313" key="21">
    <source>
        <dbReference type="EMBL" id="EFG56026.1"/>
    </source>
</evidence>
<evidence type="ECO:0000256" key="1">
    <source>
        <dbReference type="ARBA" id="ARBA00007090"/>
    </source>
</evidence>
<keyword evidence="3" id="KW-1003">Cell membrane</keyword>
<reference evidence="21 22" key="1">
    <citation type="submission" date="2010-04" db="EMBL/GenBank/DDBJ databases">
        <authorList>
            <person name="Muzny D."/>
            <person name="Qin X."/>
            <person name="Deng J."/>
            <person name="Jiang H."/>
            <person name="Liu Y."/>
            <person name="Qu J."/>
            <person name="Song X.-Z."/>
            <person name="Zhang L."/>
            <person name="Thornton R."/>
            <person name="Coyle M."/>
            <person name="Francisco L."/>
            <person name="Jackson L."/>
            <person name="Javaid M."/>
            <person name="Korchina V."/>
            <person name="Kovar C."/>
            <person name="Mata R."/>
            <person name="Mathew T."/>
            <person name="Ngo R."/>
            <person name="Nguyen L."/>
            <person name="Nguyen N."/>
            <person name="Okwuonu G."/>
            <person name="Ongeri F."/>
            <person name="Pham C."/>
            <person name="Simmons D."/>
            <person name="Wilczek-Boney K."/>
            <person name="Hale W."/>
            <person name="Jakkamsetti A."/>
            <person name="Pham P."/>
            <person name="Ruth R."/>
            <person name="San Lucas F."/>
            <person name="Warren J."/>
            <person name="Zhang J."/>
            <person name="Zhao Z."/>
            <person name="Zhou C."/>
            <person name="Zhu D."/>
            <person name="Lee S."/>
            <person name="Bess C."/>
            <person name="Blankenburg K."/>
            <person name="Forbes L."/>
            <person name="Fu Q."/>
            <person name="Gubbala S."/>
            <person name="Hirani K."/>
            <person name="Jayaseelan J.C."/>
            <person name="Lara F."/>
            <person name="Munidasa M."/>
            <person name="Palculict T."/>
            <person name="Patil S."/>
            <person name="Pu L.-L."/>
            <person name="Saada N."/>
            <person name="Tang L."/>
            <person name="Weissenberger G."/>
            <person name="Zhu Y."/>
            <person name="Hemphill L."/>
            <person name="Shang Y."/>
            <person name="Youmans B."/>
            <person name="Ayvaz T."/>
            <person name="Ross M."/>
            <person name="Santibanez J."/>
            <person name="Aqrawi P."/>
            <person name="Gross S."/>
            <person name="Joshi V."/>
            <person name="Fowler G."/>
            <person name="Nazareth L."/>
            <person name="Reid J."/>
            <person name="Worley K."/>
            <person name="Petrosino J."/>
            <person name="Highlander S."/>
            <person name="Gibbs R."/>
        </authorList>
    </citation>
    <scope>NUCLEOTIDE SEQUENCE [LARGE SCALE GENOMIC DNA]</scope>
    <source>
        <strain evidence="21 22">DSM 11664</strain>
    </source>
</reference>
<keyword evidence="5" id="KW-0645">Protease</keyword>
<dbReference type="PANTHER" id="PTHR32282">
    <property type="entry name" value="BINDING PROTEIN TRANSPEPTIDASE, PUTATIVE-RELATED"/>
    <property type="match status" value="1"/>
</dbReference>
<dbReference type="STRING" id="83683.B1745_02080"/>
<evidence type="ECO:0000313" key="22">
    <source>
        <dbReference type="Proteomes" id="UP000004069"/>
    </source>
</evidence>